<sequence length="98" mass="10697">MDIVVEDTGYSLPLEILAAYGGGVDVLGKVQSSVSRRSLIIGVARALTPGSRRVSTFPQERGPSDPRFFFLAGMARRRSWNETSDASSRSRCQTDANF</sequence>
<protein>
    <submittedName>
        <fullName evidence="2">Uncharacterized protein</fullName>
    </submittedName>
</protein>
<name>A0A848IQ96_9BURK</name>
<comment type="caution">
    <text evidence="2">The sequence shown here is derived from an EMBL/GenBank/DDBJ whole genome shotgun (WGS) entry which is preliminary data.</text>
</comment>
<accession>A0A848IQ96</accession>
<evidence type="ECO:0000256" key="1">
    <source>
        <dbReference type="SAM" id="MobiDB-lite"/>
    </source>
</evidence>
<dbReference type="Proteomes" id="UP000544134">
    <property type="component" value="Unassembled WGS sequence"/>
</dbReference>
<dbReference type="AlphaFoldDB" id="A0A848IQ96"/>
<dbReference type="RefSeq" id="WP_169490022.1">
    <property type="nucleotide sequence ID" value="NZ_JABBGJ010000050.1"/>
</dbReference>
<reference evidence="2 3" key="1">
    <citation type="submission" date="2020-04" db="EMBL/GenBank/DDBJ databases">
        <title>Paraburkholderia sp. RP-4-7 isolated from soil.</title>
        <authorList>
            <person name="Dahal R.H."/>
        </authorList>
    </citation>
    <scope>NUCLEOTIDE SEQUENCE [LARGE SCALE GENOMIC DNA]</scope>
    <source>
        <strain evidence="2 3">RP-4-7</strain>
    </source>
</reference>
<proteinExistence type="predicted"/>
<feature type="compositionally biased region" description="Polar residues" evidence="1">
    <location>
        <begin position="81"/>
        <end position="98"/>
    </location>
</feature>
<evidence type="ECO:0000313" key="3">
    <source>
        <dbReference type="Proteomes" id="UP000544134"/>
    </source>
</evidence>
<keyword evidence="3" id="KW-1185">Reference proteome</keyword>
<evidence type="ECO:0000313" key="2">
    <source>
        <dbReference type="EMBL" id="NMM03273.1"/>
    </source>
</evidence>
<organism evidence="2 3">
    <name type="scientific">Paraburkholderia polaris</name>
    <dbReference type="NCBI Taxonomy" id="2728848"/>
    <lineage>
        <taxon>Bacteria</taxon>
        <taxon>Pseudomonadati</taxon>
        <taxon>Pseudomonadota</taxon>
        <taxon>Betaproteobacteria</taxon>
        <taxon>Burkholderiales</taxon>
        <taxon>Burkholderiaceae</taxon>
        <taxon>Paraburkholderia</taxon>
    </lineage>
</organism>
<feature type="region of interest" description="Disordered" evidence="1">
    <location>
        <begin position="79"/>
        <end position="98"/>
    </location>
</feature>
<gene>
    <name evidence="2" type="ORF">HHL24_35920</name>
</gene>
<dbReference type="EMBL" id="JABBGJ010000050">
    <property type="protein sequence ID" value="NMM03273.1"/>
    <property type="molecule type" value="Genomic_DNA"/>
</dbReference>